<dbReference type="Proteomes" id="UP001064048">
    <property type="component" value="Chromosome 17"/>
</dbReference>
<protein>
    <submittedName>
        <fullName evidence="1">Uncharacterized protein</fullName>
    </submittedName>
</protein>
<keyword evidence="2" id="KW-1185">Reference proteome</keyword>
<gene>
    <name evidence="1" type="ORF">MSG28_010111</name>
</gene>
<evidence type="ECO:0000313" key="2">
    <source>
        <dbReference type="Proteomes" id="UP001064048"/>
    </source>
</evidence>
<dbReference type="EMBL" id="CM046117">
    <property type="protein sequence ID" value="KAI8436584.1"/>
    <property type="molecule type" value="Genomic_DNA"/>
</dbReference>
<sequence length="121" mass="13102">MYKGINTLMQKTADDIGNSNTVFLLTNYSMVTISMLYTGQMAQNEADSMRRALARLYNILVTTPRSQVDQKFVGSRLFELLSVVCGPEGEASTGEPLPTDESSIPYVGEPAPYKAGSGGPE</sequence>
<evidence type="ECO:0000313" key="1">
    <source>
        <dbReference type="EMBL" id="KAI8436584.1"/>
    </source>
</evidence>
<reference evidence="1 2" key="1">
    <citation type="journal article" date="2022" name="Genome Biol. Evol.">
        <title>The Spruce Budworm Genome: Reconstructing the Evolutionary History of Antifreeze Proteins.</title>
        <authorList>
            <person name="Beliveau C."/>
            <person name="Gagne P."/>
            <person name="Picq S."/>
            <person name="Vernygora O."/>
            <person name="Keeling C.I."/>
            <person name="Pinkney K."/>
            <person name="Doucet D."/>
            <person name="Wen F."/>
            <person name="Johnston J.S."/>
            <person name="Maaroufi H."/>
            <person name="Boyle B."/>
            <person name="Laroche J."/>
            <person name="Dewar K."/>
            <person name="Juretic N."/>
            <person name="Blackburn G."/>
            <person name="Nisole A."/>
            <person name="Brunet B."/>
            <person name="Brandao M."/>
            <person name="Lumley L."/>
            <person name="Duan J."/>
            <person name="Quan G."/>
            <person name="Lucarotti C.J."/>
            <person name="Roe A.D."/>
            <person name="Sperling F.A.H."/>
            <person name="Levesque R.C."/>
            <person name="Cusson M."/>
        </authorList>
    </citation>
    <scope>NUCLEOTIDE SEQUENCE [LARGE SCALE GENOMIC DNA]</scope>
    <source>
        <strain evidence="1">Glfc:IPQL:Cfum</strain>
    </source>
</reference>
<accession>A0ACC0KJP7</accession>
<comment type="caution">
    <text evidence="1">The sequence shown here is derived from an EMBL/GenBank/DDBJ whole genome shotgun (WGS) entry which is preliminary data.</text>
</comment>
<name>A0ACC0KJP7_CHOFU</name>
<proteinExistence type="predicted"/>
<organism evidence="1 2">
    <name type="scientific">Choristoneura fumiferana</name>
    <name type="common">Spruce budworm moth</name>
    <name type="synonym">Archips fumiferana</name>
    <dbReference type="NCBI Taxonomy" id="7141"/>
    <lineage>
        <taxon>Eukaryota</taxon>
        <taxon>Metazoa</taxon>
        <taxon>Ecdysozoa</taxon>
        <taxon>Arthropoda</taxon>
        <taxon>Hexapoda</taxon>
        <taxon>Insecta</taxon>
        <taxon>Pterygota</taxon>
        <taxon>Neoptera</taxon>
        <taxon>Endopterygota</taxon>
        <taxon>Lepidoptera</taxon>
        <taxon>Glossata</taxon>
        <taxon>Ditrysia</taxon>
        <taxon>Tortricoidea</taxon>
        <taxon>Tortricidae</taxon>
        <taxon>Tortricinae</taxon>
        <taxon>Choristoneura</taxon>
    </lineage>
</organism>